<comment type="caution">
    <text evidence="6">The sequence shown here is derived from an EMBL/GenBank/DDBJ whole genome shotgun (WGS) entry which is preliminary data.</text>
</comment>
<dbReference type="PANTHER" id="PTHR42794">
    <property type="entry name" value="HEMIN IMPORT ATP-BINDING PROTEIN HMUV"/>
    <property type="match status" value="1"/>
</dbReference>
<dbReference type="Proteomes" id="UP000030595">
    <property type="component" value="Unassembled WGS sequence"/>
</dbReference>
<dbReference type="InterPro" id="IPR003593">
    <property type="entry name" value="AAA+_ATPase"/>
</dbReference>
<dbReference type="InterPro" id="IPR017871">
    <property type="entry name" value="ABC_transporter-like_CS"/>
</dbReference>
<dbReference type="InterPro" id="IPR027417">
    <property type="entry name" value="P-loop_NTPase"/>
</dbReference>
<evidence type="ECO:0000256" key="2">
    <source>
        <dbReference type="ARBA" id="ARBA00022741"/>
    </source>
</evidence>
<dbReference type="Gene3D" id="3.40.50.300">
    <property type="entry name" value="P-loop containing nucleotide triphosphate hydrolases"/>
    <property type="match status" value="1"/>
</dbReference>
<dbReference type="Pfam" id="PF01955">
    <property type="entry name" value="CbiZ"/>
    <property type="match status" value="1"/>
</dbReference>
<accession>A0A0A3J5Y8</accession>
<dbReference type="SUPFAM" id="SSF52540">
    <property type="entry name" value="P-loop containing nucleoside triphosphate hydrolases"/>
    <property type="match status" value="1"/>
</dbReference>
<dbReference type="GO" id="GO:0016887">
    <property type="term" value="F:ATP hydrolysis activity"/>
    <property type="evidence" value="ECO:0007669"/>
    <property type="project" value="InterPro"/>
</dbReference>
<dbReference type="eggNOG" id="COG1120">
    <property type="taxonomic scope" value="Bacteria"/>
</dbReference>
<keyword evidence="7" id="KW-1185">Reference proteome</keyword>
<evidence type="ECO:0000256" key="3">
    <source>
        <dbReference type="ARBA" id="ARBA00022840"/>
    </source>
</evidence>
<name>A0A0A3J5Y8_9BACL</name>
<organism evidence="6 7">
    <name type="scientific">Ureibacillus massiliensis 4400831 = CIP 108448 = CCUG 49529</name>
    <dbReference type="NCBI Taxonomy" id="1211035"/>
    <lineage>
        <taxon>Bacteria</taxon>
        <taxon>Bacillati</taxon>
        <taxon>Bacillota</taxon>
        <taxon>Bacilli</taxon>
        <taxon>Bacillales</taxon>
        <taxon>Caryophanaceae</taxon>
        <taxon>Ureibacillus</taxon>
    </lineage>
</organism>
<dbReference type="PANTHER" id="PTHR42794:SF1">
    <property type="entry name" value="HEMIN IMPORT ATP-BINDING PROTEIN HMUV"/>
    <property type="match status" value="1"/>
</dbReference>
<dbReference type="Pfam" id="PF00005">
    <property type="entry name" value="ABC_tran"/>
    <property type="match status" value="1"/>
</dbReference>
<evidence type="ECO:0000256" key="4">
    <source>
        <dbReference type="ARBA" id="ARBA00022967"/>
    </source>
</evidence>
<gene>
    <name evidence="6" type="ORF">CD30_01155</name>
</gene>
<dbReference type="FunFam" id="3.40.50.300:FF:000134">
    <property type="entry name" value="Iron-enterobactin ABC transporter ATP-binding protein"/>
    <property type="match status" value="1"/>
</dbReference>
<dbReference type="GO" id="GO:0005524">
    <property type="term" value="F:ATP binding"/>
    <property type="evidence" value="ECO:0007669"/>
    <property type="project" value="UniProtKB-KW"/>
</dbReference>
<dbReference type="CDD" id="cd03214">
    <property type="entry name" value="ABC_Iron-Siderophores_B12_Hemin"/>
    <property type="match status" value="1"/>
</dbReference>
<evidence type="ECO:0000259" key="5">
    <source>
        <dbReference type="PROSITE" id="PS50893"/>
    </source>
</evidence>
<dbReference type="eggNOG" id="COG1865">
    <property type="taxonomic scope" value="Bacteria"/>
</dbReference>
<keyword evidence="2" id="KW-0547">Nucleotide-binding</keyword>
<reference evidence="6 7" key="1">
    <citation type="submission" date="2014-02" db="EMBL/GenBank/DDBJ databases">
        <title>Draft genome sequence of Lysinibacillus massiliensis CCUG 49529.</title>
        <authorList>
            <person name="Zhang F."/>
            <person name="Wang G."/>
            <person name="Zhang L."/>
        </authorList>
    </citation>
    <scope>NUCLEOTIDE SEQUENCE [LARGE SCALE GENOMIC DNA]</scope>
    <source>
        <strain evidence="6 7">CCUG 49529</strain>
    </source>
</reference>
<dbReference type="OrthoDB" id="9787851at2"/>
<keyword evidence="3" id="KW-0067">ATP-binding</keyword>
<dbReference type="RefSeq" id="WP_036171189.1">
    <property type="nucleotide sequence ID" value="NZ_AVCZ01000001.1"/>
</dbReference>
<evidence type="ECO:0000313" key="7">
    <source>
        <dbReference type="Proteomes" id="UP000030595"/>
    </source>
</evidence>
<protein>
    <submittedName>
        <fullName evidence="6">Iron ABC transporter ATPase</fullName>
    </submittedName>
</protein>
<proteinExistence type="predicted"/>
<dbReference type="PROSITE" id="PS50893">
    <property type="entry name" value="ABC_TRANSPORTER_2"/>
    <property type="match status" value="1"/>
</dbReference>
<dbReference type="AlphaFoldDB" id="A0A0A3J5Y8"/>
<dbReference type="PROSITE" id="PS00211">
    <property type="entry name" value="ABC_TRANSPORTER_1"/>
    <property type="match status" value="1"/>
</dbReference>
<keyword evidence="4" id="KW-1278">Translocase</keyword>
<keyword evidence="1" id="KW-0813">Transport</keyword>
<evidence type="ECO:0000313" key="6">
    <source>
        <dbReference type="EMBL" id="KGR92449.1"/>
    </source>
</evidence>
<dbReference type="InterPro" id="IPR003439">
    <property type="entry name" value="ABC_transporter-like_ATP-bd"/>
</dbReference>
<sequence length="486" mass="53306">MLKVENLTGGYSSTPIIKDVSFKVEKGTMLGILGPNGCGKSTLLKLISGIITPTTGSVFIDQVNQNHYSAKELAKKMTVLPQLHGSSFSNTVRDTVSIGRYPHQKGFFSSWSNTDEEAVVGAMNQTGVTPFEHIFIENLSGGERQRVFIAQALAQKSDLLLLDEPTNHLDIAHQQQLLDMIRKEVVDQGLTVVSVFHDINLASLYCDRILLMDSGVVRAFGEPHEVLLEGDIMDVYHAKVASHAHPVQPKPQITLLPEIQNDGINNKVTINNIKKCNEYVMLKTDFPLRVLSSAVHNAGLGWYSILLNRTVQQNYHIEQVKEEYLQYIMNEGLSPTNTVGMMTAVDTQDAVIKSYDASFGTVFVIVTAGVGNAIDVSKAYTRDDQQYIGTINTWIIINGNLSDEAFVQGMMTATEAKTKALQHEKVYDTISNTIATGTPTDSLLIAATQQGKLMQYAGPITEVGKVIGRGVFEAISEAIQNSRKGE</sequence>
<evidence type="ECO:0000256" key="1">
    <source>
        <dbReference type="ARBA" id="ARBA00022448"/>
    </source>
</evidence>
<feature type="domain" description="ABC transporter" evidence="5">
    <location>
        <begin position="2"/>
        <end position="239"/>
    </location>
</feature>
<dbReference type="InterPro" id="IPR002808">
    <property type="entry name" value="AdoCbi_amidolase"/>
</dbReference>
<dbReference type="SMART" id="SM00382">
    <property type="entry name" value="AAA"/>
    <property type="match status" value="1"/>
</dbReference>
<dbReference type="EMBL" id="JPVQ01000001">
    <property type="protein sequence ID" value="KGR92449.1"/>
    <property type="molecule type" value="Genomic_DNA"/>
</dbReference>